<dbReference type="InterPro" id="IPR032710">
    <property type="entry name" value="NTF2-like_dom_sf"/>
</dbReference>
<evidence type="ECO:0000313" key="3">
    <source>
        <dbReference type="Proteomes" id="UP001161391"/>
    </source>
</evidence>
<dbReference type="Pfam" id="PF12680">
    <property type="entry name" value="SnoaL_2"/>
    <property type="match status" value="1"/>
</dbReference>
<evidence type="ECO:0000259" key="1">
    <source>
        <dbReference type="Pfam" id="PF12680"/>
    </source>
</evidence>
<protein>
    <recommendedName>
        <fullName evidence="1">SnoaL-like domain-containing protein</fullName>
    </recommendedName>
</protein>
<sequence>MSMQQKEALVASDPDIAVVQKMITAWNVRDWNLVADLFTEDGNLHSMMIDPVIGRETIRKRIVGLGAGIDDITLHIVNMGRVGNVIMIERVDEFTYNGHYGKVPVVGILEIEGDLVKEWREYYDRAELIHALGLEEDFG</sequence>
<dbReference type="Proteomes" id="UP001161391">
    <property type="component" value="Unassembled WGS sequence"/>
</dbReference>
<reference evidence="2" key="2">
    <citation type="submission" date="2023-01" db="EMBL/GenBank/DDBJ databases">
        <title>Draft genome sequence of Algimonas ampicilliniresistens strain NBRC 108219.</title>
        <authorList>
            <person name="Sun Q."/>
            <person name="Mori K."/>
        </authorList>
    </citation>
    <scope>NUCLEOTIDE SEQUENCE</scope>
    <source>
        <strain evidence="2">NBRC 108219</strain>
    </source>
</reference>
<name>A0ABQ5VEE8_9PROT</name>
<proteinExistence type="predicted"/>
<comment type="caution">
    <text evidence="2">The sequence shown here is derived from an EMBL/GenBank/DDBJ whole genome shotgun (WGS) entry which is preliminary data.</text>
</comment>
<dbReference type="Gene3D" id="3.10.450.50">
    <property type="match status" value="1"/>
</dbReference>
<organism evidence="2 3">
    <name type="scientific">Algimonas ampicilliniresistens</name>
    <dbReference type="NCBI Taxonomy" id="1298735"/>
    <lineage>
        <taxon>Bacteria</taxon>
        <taxon>Pseudomonadati</taxon>
        <taxon>Pseudomonadota</taxon>
        <taxon>Alphaproteobacteria</taxon>
        <taxon>Maricaulales</taxon>
        <taxon>Robiginitomaculaceae</taxon>
        <taxon>Algimonas</taxon>
    </lineage>
</organism>
<accession>A0ABQ5VEE8</accession>
<feature type="domain" description="SnoaL-like" evidence="1">
    <location>
        <begin position="19"/>
        <end position="119"/>
    </location>
</feature>
<dbReference type="SUPFAM" id="SSF54427">
    <property type="entry name" value="NTF2-like"/>
    <property type="match status" value="1"/>
</dbReference>
<reference evidence="2" key="1">
    <citation type="journal article" date="2014" name="Int. J. Syst. Evol. Microbiol.">
        <title>Complete genome of a new Firmicutes species belonging to the dominant human colonic microbiota ('Ruminococcus bicirculans') reveals two chromosomes and a selective capacity to utilize plant glucans.</title>
        <authorList>
            <consortium name="NISC Comparative Sequencing Program"/>
            <person name="Wegmann U."/>
            <person name="Louis P."/>
            <person name="Goesmann A."/>
            <person name="Henrissat B."/>
            <person name="Duncan S.H."/>
            <person name="Flint H.J."/>
        </authorList>
    </citation>
    <scope>NUCLEOTIDE SEQUENCE</scope>
    <source>
        <strain evidence="2">NBRC 108219</strain>
    </source>
</reference>
<gene>
    <name evidence="2" type="ORF">GCM10007853_30220</name>
</gene>
<dbReference type="InterPro" id="IPR037401">
    <property type="entry name" value="SnoaL-like"/>
</dbReference>
<keyword evidence="3" id="KW-1185">Reference proteome</keyword>
<evidence type="ECO:0000313" key="2">
    <source>
        <dbReference type="EMBL" id="GLQ25148.1"/>
    </source>
</evidence>
<dbReference type="EMBL" id="BSNK01000002">
    <property type="protein sequence ID" value="GLQ25148.1"/>
    <property type="molecule type" value="Genomic_DNA"/>
</dbReference>